<dbReference type="NCBIfam" id="TIGR01587">
    <property type="entry name" value="cas3_core"/>
    <property type="match status" value="1"/>
</dbReference>
<evidence type="ECO:0000259" key="12">
    <source>
        <dbReference type="PROSITE" id="PS51643"/>
    </source>
</evidence>
<dbReference type="NCBIfam" id="TIGR01596">
    <property type="entry name" value="cas3_HD"/>
    <property type="match status" value="1"/>
</dbReference>
<dbReference type="Proteomes" id="UP000002217">
    <property type="component" value="Chromosome"/>
</dbReference>
<dbReference type="GO" id="GO:0004386">
    <property type="term" value="F:helicase activity"/>
    <property type="evidence" value="ECO:0007669"/>
    <property type="project" value="UniProtKB-KW"/>
</dbReference>
<dbReference type="SMART" id="SM00490">
    <property type="entry name" value="HELICc"/>
    <property type="match status" value="1"/>
</dbReference>
<dbReference type="SMART" id="SM00487">
    <property type="entry name" value="DEXDc"/>
    <property type="match status" value="1"/>
</dbReference>
<dbReference type="RefSeq" id="WP_015758447.1">
    <property type="nucleotide sequence ID" value="NC_013216.1"/>
</dbReference>
<dbReference type="GO" id="GO:0005524">
    <property type="term" value="F:ATP binding"/>
    <property type="evidence" value="ECO:0007669"/>
    <property type="project" value="UniProtKB-KW"/>
</dbReference>
<evidence type="ECO:0000256" key="4">
    <source>
        <dbReference type="ARBA" id="ARBA00022723"/>
    </source>
</evidence>
<dbReference type="STRING" id="485916.Dtox_3002"/>
<keyword evidence="5" id="KW-0547">Nucleotide-binding</keyword>
<dbReference type="Pfam" id="PF00270">
    <property type="entry name" value="DEAD"/>
    <property type="match status" value="1"/>
</dbReference>
<dbReference type="AlphaFoldDB" id="C8W3G9"/>
<dbReference type="SUPFAM" id="SSF52540">
    <property type="entry name" value="P-loop containing nucleoside triphosphate hydrolases"/>
    <property type="match status" value="1"/>
</dbReference>
<dbReference type="InterPro" id="IPR006483">
    <property type="entry name" value="CRISPR-assoc_Cas3_HD"/>
</dbReference>
<dbReference type="CDD" id="cd09641">
    <property type="entry name" value="Cas3''_I"/>
    <property type="match status" value="1"/>
</dbReference>
<keyword evidence="6" id="KW-0378">Hydrolase</keyword>
<keyword evidence="14" id="KW-1185">Reference proteome</keyword>
<gene>
    <name evidence="13" type="ordered locus">Dtox_3002</name>
</gene>
<dbReference type="EMBL" id="CP001720">
    <property type="protein sequence ID" value="ACV63755.1"/>
    <property type="molecule type" value="Genomic_DNA"/>
</dbReference>
<dbReference type="GO" id="GO:0016787">
    <property type="term" value="F:hydrolase activity"/>
    <property type="evidence" value="ECO:0007669"/>
    <property type="project" value="UniProtKB-KW"/>
</dbReference>
<dbReference type="InterPro" id="IPR027417">
    <property type="entry name" value="P-loop_NTPase"/>
</dbReference>
<evidence type="ECO:0000256" key="6">
    <source>
        <dbReference type="ARBA" id="ARBA00022801"/>
    </source>
</evidence>
<dbReference type="Pfam" id="PF22590">
    <property type="entry name" value="Cas3-like_C_2"/>
    <property type="match status" value="1"/>
</dbReference>
<evidence type="ECO:0000256" key="1">
    <source>
        <dbReference type="ARBA" id="ARBA00006847"/>
    </source>
</evidence>
<keyword evidence="8" id="KW-0067">ATP-binding</keyword>
<dbReference type="HOGENOM" id="CLU_010123_1_1_9"/>
<feature type="domain" description="HD Cas3-type" evidence="12">
    <location>
        <begin position="26"/>
        <end position="220"/>
    </location>
</feature>
<dbReference type="GO" id="GO:0004518">
    <property type="term" value="F:nuclease activity"/>
    <property type="evidence" value="ECO:0007669"/>
    <property type="project" value="UniProtKB-KW"/>
</dbReference>
<dbReference type="PROSITE" id="PS51194">
    <property type="entry name" value="HELICASE_CTER"/>
    <property type="match status" value="1"/>
</dbReference>
<dbReference type="GO" id="GO:0003676">
    <property type="term" value="F:nucleic acid binding"/>
    <property type="evidence" value="ECO:0007669"/>
    <property type="project" value="InterPro"/>
</dbReference>
<dbReference type="InterPro" id="IPR011545">
    <property type="entry name" value="DEAD/DEAH_box_helicase_dom"/>
</dbReference>
<comment type="similarity">
    <text evidence="1">In the N-terminal section; belongs to the CRISPR-associated nuclease Cas3-HD family.</text>
</comment>
<comment type="similarity">
    <text evidence="2">In the central section; belongs to the CRISPR-associated helicase Cas3 family.</text>
</comment>
<dbReference type="InterPro" id="IPR038257">
    <property type="entry name" value="CRISPR-assoc_Cas3_HD_sf"/>
</dbReference>
<evidence type="ECO:0000313" key="13">
    <source>
        <dbReference type="EMBL" id="ACV63755.1"/>
    </source>
</evidence>
<dbReference type="PROSITE" id="PS51192">
    <property type="entry name" value="HELICASE_ATP_BIND_1"/>
    <property type="match status" value="1"/>
</dbReference>
<dbReference type="Pfam" id="PF18019">
    <property type="entry name" value="Cas3_HD"/>
    <property type="match status" value="1"/>
</dbReference>
<dbReference type="InterPro" id="IPR001650">
    <property type="entry name" value="Helicase_C-like"/>
</dbReference>
<dbReference type="eggNOG" id="COG1203">
    <property type="taxonomic scope" value="Bacteria"/>
</dbReference>
<proteinExistence type="inferred from homology"/>
<sequence>MSKINMIAPEIMRDLRYLAHTRNTGGSRETETLLAHSELTMHYYEVYCEKKGMEEIIKGLIAACGFQGEEEQTVYLLFLYAIYLHDAGKINPRFQYEVLDNGLFKEMCRQARNSHHALASAYLYIDHMYKILLNNPTLAVQKCLASFAYCICKHHGKLDNGHDFSQLETWSERYYKSDLDSSIFENIRYYMQESEVFVSPINFYILCRLLYALITGCDYCAAQEFMTGHAMRPAVIENSGENLKRCYDDSTICRSIRNYQKDPATFSGDPINALRNQLFLEAERNLLAQPEANIYYLEAPTGAGKTNMAVNLTLRVLEMDPNINSVFYVFPFNTLVEQTKKALLPFFNDQLAVINSITPVVMGREERKDKYEAAWLDYIFNNYSIVLTSHVNFFNALFGCGREQCFPLLKLCNSVVILDEIQSYKNSIWREIIGFLQSYAQQLHIKIIMMSATLPQLNQLLRTVDAKFAALVEVPQRYYRHPLFQGRVQLDFSLLEKGEIALEELKEEVLRFRDKRVLVEFIKKKTARQFFELCKEECNAVLLTGDDSAARRDKVIRRIDRGEKLILIATQVIEAGVNIDMEIGFKDISLLDSEEQFLGRINRSCLNAGGAVAYFFDFDDASLIYRGDARLRYSIQDPAIRQNLQEKRFDEIYARVFRDLIDKTSKANRKNLANLYENCAQFNCRNIEEKMRLIERSWQLFIPYVWEELDGYQVWEEFKALGSYKEMGYAQRMVEYSRLALEMSYFTFTVFRDKIPAGAEEYGGYYFIEGGERFIDDGVLNRDELEKYYGGIFL</sequence>
<accession>C8W3G9</accession>
<dbReference type="InterPro" id="IPR054712">
    <property type="entry name" value="Cas3-like_dom"/>
</dbReference>
<dbReference type="OrthoDB" id="9810236at2"/>
<evidence type="ECO:0000259" key="11">
    <source>
        <dbReference type="PROSITE" id="PS51194"/>
    </source>
</evidence>
<dbReference type="Gene3D" id="3.40.50.300">
    <property type="entry name" value="P-loop containing nucleotide triphosphate hydrolases"/>
    <property type="match status" value="2"/>
</dbReference>
<feature type="domain" description="Helicase C-terminal" evidence="11">
    <location>
        <begin position="497"/>
        <end position="661"/>
    </location>
</feature>
<evidence type="ECO:0000256" key="7">
    <source>
        <dbReference type="ARBA" id="ARBA00022806"/>
    </source>
</evidence>
<keyword evidence="7" id="KW-0347">Helicase</keyword>
<reference evidence="13 14" key="1">
    <citation type="journal article" date="2009" name="Stand. Genomic Sci.">
        <title>Complete genome sequence of Desulfotomaculum acetoxidans type strain (5575).</title>
        <authorList>
            <person name="Spring S."/>
            <person name="Lapidus A."/>
            <person name="Schroder M."/>
            <person name="Gleim D."/>
            <person name="Sims D."/>
            <person name="Meincke L."/>
            <person name="Glavina Del Rio T."/>
            <person name="Tice H."/>
            <person name="Copeland A."/>
            <person name="Cheng J.F."/>
            <person name="Lucas S."/>
            <person name="Chen F."/>
            <person name="Nolan M."/>
            <person name="Bruce D."/>
            <person name="Goodwin L."/>
            <person name="Pitluck S."/>
            <person name="Ivanova N."/>
            <person name="Mavromatis K."/>
            <person name="Mikhailova N."/>
            <person name="Pati A."/>
            <person name="Chen A."/>
            <person name="Palaniappan K."/>
            <person name="Land M."/>
            <person name="Hauser L."/>
            <person name="Chang Y.J."/>
            <person name="Jeffries C.D."/>
            <person name="Chain P."/>
            <person name="Saunders E."/>
            <person name="Brettin T."/>
            <person name="Detter J.C."/>
            <person name="Goker M."/>
            <person name="Bristow J."/>
            <person name="Eisen J.A."/>
            <person name="Markowitz V."/>
            <person name="Hugenholtz P."/>
            <person name="Kyrpides N.C."/>
            <person name="Klenk H.P."/>
            <person name="Han C."/>
        </authorList>
    </citation>
    <scope>NUCLEOTIDE SEQUENCE [LARGE SCALE GENOMIC DNA]</scope>
    <source>
        <strain evidence="14">ATCC 49208 / DSM 771 / VKM B-1644</strain>
    </source>
</reference>
<dbReference type="PROSITE" id="PS51643">
    <property type="entry name" value="HD_CAS3"/>
    <property type="match status" value="1"/>
</dbReference>
<evidence type="ECO:0000313" key="14">
    <source>
        <dbReference type="Proteomes" id="UP000002217"/>
    </source>
</evidence>
<evidence type="ECO:0000256" key="5">
    <source>
        <dbReference type="ARBA" id="ARBA00022741"/>
    </source>
</evidence>
<dbReference type="InterPro" id="IPR006474">
    <property type="entry name" value="Helicase_Cas3_CRISPR-ass_core"/>
</dbReference>
<feature type="domain" description="Helicase ATP-binding" evidence="10">
    <location>
        <begin position="286"/>
        <end position="472"/>
    </location>
</feature>
<keyword evidence="9" id="KW-0051">Antiviral defense</keyword>
<evidence type="ECO:0000256" key="2">
    <source>
        <dbReference type="ARBA" id="ARBA00009046"/>
    </source>
</evidence>
<organism evidence="13 14">
    <name type="scientific">Desulfofarcimen acetoxidans (strain ATCC 49208 / DSM 771 / KCTC 5769 / VKM B-1644 / 5575)</name>
    <name type="common">Desulfotomaculum acetoxidans</name>
    <dbReference type="NCBI Taxonomy" id="485916"/>
    <lineage>
        <taxon>Bacteria</taxon>
        <taxon>Bacillati</taxon>
        <taxon>Bacillota</taxon>
        <taxon>Clostridia</taxon>
        <taxon>Eubacteriales</taxon>
        <taxon>Peptococcaceae</taxon>
        <taxon>Desulfofarcimen</taxon>
    </lineage>
</organism>
<evidence type="ECO:0000256" key="3">
    <source>
        <dbReference type="ARBA" id="ARBA00022722"/>
    </source>
</evidence>
<dbReference type="InterPro" id="IPR014001">
    <property type="entry name" value="Helicase_ATP-bd"/>
</dbReference>
<keyword evidence="4" id="KW-0479">Metal-binding</keyword>
<evidence type="ECO:0000256" key="9">
    <source>
        <dbReference type="ARBA" id="ARBA00023118"/>
    </source>
</evidence>
<dbReference type="Gene3D" id="1.10.3210.30">
    <property type="match status" value="1"/>
</dbReference>
<dbReference type="GO" id="GO:0046872">
    <property type="term" value="F:metal ion binding"/>
    <property type="evidence" value="ECO:0007669"/>
    <property type="project" value="UniProtKB-KW"/>
</dbReference>
<name>C8W3G9_DESAS</name>
<dbReference type="GO" id="GO:0051607">
    <property type="term" value="P:defense response to virus"/>
    <property type="evidence" value="ECO:0007669"/>
    <property type="project" value="UniProtKB-KW"/>
</dbReference>
<keyword evidence="3" id="KW-0540">Nuclease</keyword>
<evidence type="ECO:0000259" key="10">
    <source>
        <dbReference type="PROSITE" id="PS51192"/>
    </source>
</evidence>
<protein>
    <submittedName>
        <fullName evidence="13">CRISPR-associated helicase Cas3</fullName>
    </submittedName>
</protein>
<dbReference type="KEGG" id="dae:Dtox_3002"/>
<evidence type="ECO:0000256" key="8">
    <source>
        <dbReference type="ARBA" id="ARBA00022840"/>
    </source>
</evidence>